<dbReference type="KEGG" id="parq:DSM112329_03099"/>
<dbReference type="InterPro" id="IPR043968">
    <property type="entry name" value="SGNH"/>
</dbReference>
<dbReference type="Pfam" id="PF19040">
    <property type="entry name" value="SGNH"/>
    <property type="match status" value="1"/>
</dbReference>
<proteinExistence type="predicted"/>
<accession>A0AAU7AWZ2</accession>
<evidence type="ECO:0000313" key="3">
    <source>
        <dbReference type="EMBL" id="XAY06232.1"/>
    </source>
</evidence>
<organism evidence="3">
    <name type="scientific">Paraconexibacter sp. AEG42_29</name>
    <dbReference type="NCBI Taxonomy" id="2997339"/>
    <lineage>
        <taxon>Bacteria</taxon>
        <taxon>Bacillati</taxon>
        <taxon>Actinomycetota</taxon>
        <taxon>Thermoleophilia</taxon>
        <taxon>Solirubrobacterales</taxon>
        <taxon>Paraconexibacteraceae</taxon>
        <taxon>Paraconexibacter</taxon>
    </lineage>
</organism>
<dbReference type="AlphaFoldDB" id="A0AAU7AWZ2"/>
<protein>
    <submittedName>
        <fullName evidence="3">O-antigen acetylase</fullName>
    </submittedName>
</protein>
<sequence length="314" mass="33575">MLTLAAVCAGAVALPAGVAPAASTRVPACFGAAARDAAHPCKNPALYFSVTPRPDDALLQPSSPCTILPTKAPPSRVCAFGVSKQRAVATIGLLGDSHAPAWRAAVDHLARAQRWRGLTVRRSSCPFSFAQHYVEKAAADACFDWVRASIRFFAHHPEIKTVFIVNSAAYRWKPVRGLDPHAAAVEGYRSALSSLPASVKRIVILRDNPEAAGTTAACVERARSRGWRPDTRCAMPRATALEPDELADAAASMGSDRLRTIDLTRFFCDDALCYPVVGGALVYKDTSHITMTYSATLGPYLLADYRALGLPPTT</sequence>
<evidence type="ECO:0000259" key="2">
    <source>
        <dbReference type="Pfam" id="PF19040"/>
    </source>
</evidence>
<feature type="domain" description="SGNH" evidence="2">
    <location>
        <begin position="65"/>
        <end position="301"/>
    </location>
</feature>
<feature type="chain" id="PRO_5043997418" evidence="1">
    <location>
        <begin position="22"/>
        <end position="314"/>
    </location>
</feature>
<dbReference type="RefSeq" id="WP_354697469.1">
    <property type="nucleotide sequence ID" value="NZ_CP114014.1"/>
</dbReference>
<feature type="signal peptide" evidence="1">
    <location>
        <begin position="1"/>
        <end position="21"/>
    </location>
</feature>
<keyword evidence="1" id="KW-0732">Signal</keyword>
<name>A0AAU7AWZ2_9ACTN</name>
<reference evidence="3" key="1">
    <citation type="submission" date="2022-12" db="EMBL/GenBank/DDBJ databases">
        <title>Paraconexibacter alkalitolerans sp. nov. and Baekduia alba sp. nov., isolated from soil and emended description of the genera Paraconexibacter (Chun et al., 2020) and Baekduia (An et al., 2020).</title>
        <authorList>
            <person name="Vieira S."/>
            <person name="Huber K.J."/>
            <person name="Geppert A."/>
            <person name="Wolf J."/>
            <person name="Neumann-Schaal M."/>
            <person name="Muesken M."/>
            <person name="Overmann J."/>
        </authorList>
    </citation>
    <scope>NUCLEOTIDE SEQUENCE</scope>
    <source>
        <strain evidence="3">AEG42_29</strain>
    </source>
</reference>
<gene>
    <name evidence="3" type="ORF">DSM112329_03099</name>
</gene>
<dbReference type="EMBL" id="CP114014">
    <property type="protein sequence ID" value="XAY06232.1"/>
    <property type="molecule type" value="Genomic_DNA"/>
</dbReference>
<evidence type="ECO:0000256" key="1">
    <source>
        <dbReference type="SAM" id="SignalP"/>
    </source>
</evidence>